<evidence type="ECO:0000313" key="1">
    <source>
        <dbReference type="EnsemblMetazoa" id="GMOY002833-PA"/>
    </source>
</evidence>
<dbReference type="Proteomes" id="UP000092444">
    <property type="component" value="Unassembled WGS sequence"/>
</dbReference>
<dbReference type="VEuPathDB" id="VectorBase:GMOY002833"/>
<keyword evidence="2" id="KW-1185">Reference proteome</keyword>
<organism evidence="1 2">
    <name type="scientific">Glossina morsitans morsitans</name>
    <name type="common">Savannah tsetse fly</name>
    <dbReference type="NCBI Taxonomy" id="37546"/>
    <lineage>
        <taxon>Eukaryota</taxon>
        <taxon>Metazoa</taxon>
        <taxon>Ecdysozoa</taxon>
        <taxon>Arthropoda</taxon>
        <taxon>Hexapoda</taxon>
        <taxon>Insecta</taxon>
        <taxon>Pterygota</taxon>
        <taxon>Neoptera</taxon>
        <taxon>Endopterygota</taxon>
        <taxon>Diptera</taxon>
        <taxon>Brachycera</taxon>
        <taxon>Muscomorpha</taxon>
        <taxon>Hippoboscoidea</taxon>
        <taxon>Glossinidae</taxon>
        <taxon>Glossina</taxon>
    </lineage>
</organism>
<name>A0A1B0FGF2_GLOMM</name>
<proteinExistence type="predicted"/>
<accession>A0A1B0FGF2</accession>
<reference evidence="1" key="1">
    <citation type="submission" date="2020-05" db="UniProtKB">
        <authorList>
            <consortium name="EnsemblMetazoa"/>
        </authorList>
    </citation>
    <scope>IDENTIFICATION</scope>
    <source>
        <strain evidence="1">Yale</strain>
    </source>
</reference>
<dbReference type="PhylomeDB" id="A0A1B0FGF2"/>
<protein>
    <submittedName>
        <fullName evidence="1">Uncharacterized protein</fullName>
    </submittedName>
</protein>
<dbReference type="EMBL" id="CCAG010001129">
    <property type="status" value="NOT_ANNOTATED_CDS"/>
    <property type="molecule type" value="Genomic_DNA"/>
</dbReference>
<dbReference type="AlphaFoldDB" id="A0A1B0FGF2"/>
<sequence length="409" mass="47730">MRTGNLGKSLHVDVSQRPAYTSRPVMSHGLLGAQYVTQHMMIDDNWSIQQLIDQFNDVKRVMKEKKVAAFKKKLAASSIRLKAAQTVNSTYKKIIEVLLQDAIYYDVIIRSLVDDIKDQDNYVNYILDVGKPAFALFRVLSLNYVKRRDKVQKTLRKFNESIQKNTVKLRRGSSGYFEANAAKNLDVFDFKERYERSSQIMRTLEKHLETVTNVIRDLKTATLTSNSTKIYKRIKNQQPINRFMHKEIQLDDLQYKAMIVKKEVCETAKLIIFHNYNVPHMTLGRKAWLLNAAIEGQDKYEMRITKHMKERSKLFVLIRFIELRLNEKTIEKFNDIYRQTLMAINKVDEDDDLMMFEPHGKGEDVETEDDGELGKSWANVPNREGIKQISAKVLEENLRRLPLVSDDED</sequence>
<evidence type="ECO:0000313" key="2">
    <source>
        <dbReference type="Proteomes" id="UP000092444"/>
    </source>
</evidence>
<dbReference type="EnsemblMetazoa" id="GMOY002833-RA">
    <property type="protein sequence ID" value="GMOY002833-PA"/>
    <property type="gene ID" value="GMOY002833"/>
</dbReference>